<evidence type="ECO:0000313" key="4">
    <source>
        <dbReference type="Proteomes" id="UP000523079"/>
    </source>
</evidence>
<dbReference type="GO" id="GO:0004806">
    <property type="term" value="F:triacylglycerol lipase activity"/>
    <property type="evidence" value="ECO:0007669"/>
    <property type="project" value="TreeGrafter"/>
</dbReference>
<dbReference type="InterPro" id="IPR029058">
    <property type="entry name" value="AB_hydrolase_fold"/>
</dbReference>
<evidence type="ECO:0000259" key="2">
    <source>
        <dbReference type="Pfam" id="PF00561"/>
    </source>
</evidence>
<dbReference type="PANTHER" id="PTHR43433:SF5">
    <property type="entry name" value="AB HYDROLASE-1 DOMAIN-CONTAINING PROTEIN"/>
    <property type="match status" value="1"/>
</dbReference>
<dbReference type="EMBL" id="JACGWT010000005">
    <property type="protein sequence ID" value="MBA8795468.1"/>
    <property type="molecule type" value="Genomic_DNA"/>
</dbReference>
<evidence type="ECO:0000256" key="1">
    <source>
        <dbReference type="SAM" id="MobiDB-lite"/>
    </source>
</evidence>
<dbReference type="GO" id="GO:0046503">
    <property type="term" value="P:glycerolipid catabolic process"/>
    <property type="evidence" value="ECO:0007669"/>
    <property type="project" value="TreeGrafter"/>
</dbReference>
<proteinExistence type="predicted"/>
<dbReference type="AlphaFoldDB" id="A0A7W3IUF5"/>
<dbReference type="PANTHER" id="PTHR43433">
    <property type="entry name" value="HYDROLASE, ALPHA/BETA FOLD FAMILY PROTEIN"/>
    <property type="match status" value="1"/>
</dbReference>
<feature type="region of interest" description="Disordered" evidence="1">
    <location>
        <begin position="65"/>
        <end position="85"/>
    </location>
</feature>
<dbReference type="InterPro" id="IPR000073">
    <property type="entry name" value="AB_hydrolase_1"/>
</dbReference>
<dbReference type="SUPFAM" id="SSF53474">
    <property type="entry name" value="alpha/beta-Hydrolases"/>
    <property type="match status" value="1"/>
</dbReference>
<reference evidence="3 4" key="1">
    <citation type="submission" date="2020-07" db="EMBL/GenBank/DDBJ databases">
        <title>Sequencing the genomes of 1000 actinobacteria strains.</title>
        <authorList>
            <person name="Klenk H.-P."/>
        </authorList>
    </citation>
    <scope>NUCLEOTIDE SEQUENCE [LARGE SCALE GENOMIC DNA]</scope>
    <source>
        <strain evidence="3 4">DSM 100723</strain>
    </source>
</reference>
<accession>A0A7W3IUF5</accession>
<feature type="compositionally biased region" description="Basic and acidic residues" evidence="1">
    <location>
        <begin position="74"/>
        <end position="85"/>
    </location>
</feature>
<dbReference type="Proteomes" id="UP000523079">
    <property type="component" value="Unassembled WGS sequence"/>
</dbReference>
<dbReference type="Gene3D" id="3.40.50.1820">
    <property type="entry name" value="alpha/beta hydrolase"/>
    <property type="match status" value="1"/>
</dbReference>
<keyword evidence="4" id="KW-1185">Reference proteome</keyword>
<evidence type="ECO:0000313" key="3">
    <source>
        <dbReference type="EMBL" id="MBA8795468.1"/>
    </source>
</evidence>
<dbReference type="RefSeq" id="WP_182561087.1">
    <property type="nucleotide sequence ID" value="NZ_JACGWT010000005.1"/>
</dbReference>
<dbReference type="InterPro" id="IPR050471">
    <property type="entry name" value="AB_hydrolase"/>
</dbReference>
<organism evidence="3 4">
    <name type="scientific">Microlunatus kandeliicorticis</name>
    <dbReference type="NCBI Taxonomy" id="1759536"/>
    <lineage>
        <taxon>Bacteria</taxon>
        <taxon>Bacillati</taxon>
        <taxon>Actinomycetota</taxon>
        <taxon>Actinomycetes</taxon>
        <taxon>Propionibacteriales</taxon>
        <taxon>Propionibacteriaceae</taxon>
        <taxon>Microlunatus</taxon>
    </lineage>
</organism>
<feature type="domain" description="AB hydrolase-1" evidence="2">
    <location>
        <begin position="50"/>
        <end position="135"/>
    </location>
</feature>
<protein>
    <submittedName>
        <fullName evidence="3">Pimeloyl-ACP methyl ester carboxylesterase</fullName>
    </submittedName>
</protein>
<dbReference type="Pfam" id="PF00561">
    <property type="entry name" value="Abhydrolase_1"/>
    <property type="match status" value="1"/>
</dbReference>
<name>A0A7W3IUF5_9ACTN</name>
<sequence length="302" mass="31655">MTETAPAPTTHTLRTSEAELVYDVRGDLGTATADRPALLAVGTPMDARGFATLAGHFADRPVITYDPRNVGRSRRQDPDRTPAPEDHAADLHALITELGVGPVDVFGSSGGAVNALALAAAHPEDLRTVVAHEPPAGGALPDADAVRAACRAVHARYQRAGSGVGMASFILLVSHQGPFPTDWADGPDPDPAMFGMPAGDDGRRDDPLMANMLTIPVWAPDVDRLRTAGCRVVLGVGAESGETLAARAPRAIAEQTGRDLVVFPGDHTGFAGGEFGQVGEPDAFAARLHEVLDRWAHPRSVR</sequence>
<comment type="caution">
    <text evidence="3">The sequence shown here is derived from an EMBL/GenBank/DDBJ whole genome shotgun (WGS) entry which is preliminary data.</text>
</comment>
<gene>
    <name evidence="3" type="ORF">FHX74_003104</name>
</gene>